<evidence type="ECO:0000256" key="1">
    <source>
        <dbReference type="ARBA" id="ARBA00001946"/>
    </source>
</evidence>
<evidence type="ECO:0000256" key="3">
    <source>
        <dbReference type="ARBA" id="ARBA00005005"/>
    </source>
</evidence>
<dbReference type="InterPro" id="IPR025110">
    <property type="entry name" value="AMP-bd_C"/>
</dbReference>
<dbReference type="FunFam" id="3.30.300.30:FF:000006">
    <property type="entry name" value="Long-chain-fatty-acid--CoA ligase FadD"/>
    <property type="match status" value="1"/>
</dbReference>
<dbReference type="InterPro" id="IPR000873">
    <property type="entry name" value="AMP-dep_synth/lig_dom"/>
</dbReference>
<dbReference type="RefSeq" id="WP_251812207.1">
    <property type="nucleotide sequence ID" value="NZ_CP101527.1"/>
</dbReference>
<dbReference type="EMBL" id="CP101527">
    <property type="protein sequence ID" value="UZW76015.1"/>
    <property type="molecule type" value="Genomic_DNA"/>
</dbReference>
<gene>
    <name evidence="17" type="ORF">NNL22_05380</name>
</gene>
<organism evidence="17 18">
    <name type="scientific">Alkalimarinus sediminis</name>
    <dbReference type="NCBI Taxonomy" id="1632866"/>
    <lineage>
        <taxon>Bacteria</taxon>
        <taxon>Pseudomonadati</taxon>
        <taxon>Pseudomonadota</taxon>
        <taxon>Gammaproteobacteria</taxon>
        <taxon>Alteromonadales</taxon>
        <taxon>Alteromonadaceae</taxon>
        <taxon>Alkalimarinus</taxon>
    </lineage>
</organism>
<dbReference type="EC" id="6.2.1.3" evidence="12"/>
<evidence type="ECO:0000256" key="12">
    <source>
        <dbReference type="ARBA" id="ARBA00026121"/>
    </source>
</evidence>
<keyword evidence="10" id="KW-0443">Lipid metabolism</keyword>
<evidence type="ECO:0000313" key="17">
    <source>
        <dbReference type="EMBL" id="UZW76015.1"/>
    </source>
</evidence>
<dbReference type="Pfam" id="PF00501">
    <property type="entry name" value="AMP-binding"/>
    <property type="match status" value="1"/>
</dbReference>
<keyword evidence="5" id="KW-0436">Ligase</keyword>
<comment type="cofactor">
    <cofactor evidence="1">
        <name>Mg(2+)</name>
        <dbReference type="ChEBI" id="CHEBI:18420"/>
    </cofactor>
</comment>
<evidence type="ECO:0000256" key="11">
    <source>
        <dbReference type="ARBA" id="ARBA00023136"/>
    </source>
</evidence>
<dbReference type="CDD" id="cd05936">
    <property type="entry name" value="FC-FACS_FadD_like"/>
    <property type="match status" value="1"/>
</dbReference>
<protein>
    <recommendedName>
        <fullName evidence="13">Long-chain-fatty-acid--CoA ligase</fullName>
        <ecNumber evidence="12">6.2.1.3</ecNumber>
    </recommendedName>
    <alternativeName>
        <fullName evidence="14">Long-chain acyl-CoA synthetase</fullName>
    </alternativeName>
</protein>
<evidence type="ECO:0000256" key="4">
    <source>
        <dbReference type="ARBA" id="ARBA00006432"/>
    </source>
</evidence>
<keyword evidence="18" id="KW-1185">Reference proteome</keyword>
<dbReference type="PROSITE" id="PS00455">
    <property type="entry name" value="AMP_BINDING"/>
    <property type="match status" value="1"/>
</dbReference>
<sequence>MELENFFKDKYPPGVPAEIDPNQYSSVVDVFEQSCKKFSDRPAFSAIGVTLTYGELDKLTQDFAAFLQNKTGLKPGDRIAIQLPNLTQYPIVVFGAMRAGLVVVNTNPLYTKRELEHQFNDSGAKALVVLANMAGLAQEVIPHTSIEHVIVTEIADMHSPIKRTVMNAAVKYIKKMVPPYNIPGATSFNKALTTGAKYTFKPVEVKREDIAVLQYTGGTTGVAKGAMLTHHNLVCNMLQLKPLLTAKLGEGQETIIAPLPLYHIYSFTLNCGIMVITGNHSVLIPNPRDIPGFVKELKNWKFSCFMGLNTLFVALCNNEEFQDLDFSNLKVTASGGMALTKDAAKMWKTVTGCEVAEGYGMTETSPVVTINPLNNIQIGSIGMPVPSTLVKTVDEDGNDLPIGEVGELCAKGPQVMKGYWQRPDETAKTITEDGWIKTGDIGLVQDDGYIKIVDRKKDMILVSGFNVYPNEIEDVIVSHPDVIECAAVGIPDLKAGEAVKVFAVSSNSNLKESELKEFCRERLTAYKVPKVIEFRDELPKTNVGKVLRRELRDEEVNK</sequence>
<dbReference type="PANTHER" id="PTHR43767">
    <property type="entry name" value="LONG-CHAIN-FATTY-ACID--COA LIGASE"/>
    <property type="match status" value="1"/>
</dbReference>
<dbReference type="GO" id="GO:0004467">
    <property type="term" value="F:long-chain fatty acid-CoA ligase activity"/>
    <property type="evidence" value="ECO:0007669"/>
    <property type="project" value="UniProtKB-EC"/>
</dbReference>
<evidence type="ECO:0000256" key="14">
    <source>
        <dbReference type="ARBA" id="ARBA00042773"/>
    </source>
</evidence>
<dbReference type="GO" id="GO:0005524">
    <property type="term" value="F:ATP binding"/>
    <property type="evidence" value="ECO:0007669"/>
    <property type="project" value="UniProtKB-KW"/>
</dbReference>
<evidence type="ECO:0000256" key="9">
    <source>
        <dbReference type="ARBA" id="ARBA00022842"/>
    </source>
</evidence>
<evidence type="ECO:0000256" key="13">
    <source>
        <dbReference type="ARBA" id="ARBA00039545"/>
    </source>
</evidence>
<feature type="domain" description="AMP-dependent synthetase/ligase" evidence="15">
    <location>
        <begin position="31"/>
        <end position="420"/>
    </location>
</feature>
<evidence type="ECO:0000256" key="2">
    <source>
        <dbReference type="ARBA" id="ARBA00004170"/>
    </source>
</evidence>
<evidence type="ECO:0000256" key="7">
    <source>
        <dbReference type="ARBA" id="ARBA00022832"/>
    </source>
</evidence>
<keyword evidence="11" id="KW-0472">Membrane</keyword>
<comment type="similarity">
    <text evidence="4">Belongs to the ATP-dependent AMP-binding enzyme family.</text>
</comment>
<dbReference type="AlphaFoldDB" id="A0A9E8HKI7"/>
<evidence type="ECO:0000259" key="16">
    <source>
        <dbReference type="Pfam" id="PF13193"/>
    </source>
</evidence>
<dbReference type="Gene3D" id="2.30.38.10">
    <property type="entry name" value="Luciferase, Domain 3"/>
    <property type="match status" value="1"/>
</dbReference>
<dbReference type="Gene3D" id="3.40.50.980">
    <property type="match status" value="2"/>
</dbReference>
<comment type="pathway">
    <text evidence="3">Lipid metabolism; fatty acid beta-oxidation.</text>
</comment>
<name>A0A9E8HKI7_9ALTE</name>
<dbReference type="SUPFAM" id="SSF56801">
    <property type="entry name" value="Acetyl-CoA synthetase-like"/>
    <property type="match status" value="1"/>
</dbReference>
<dbReference type="InterPro" id="IPR050237">
    <property type="entry name" value="ATP-dep_AMP-bd_enzyme"/>
</dbReference>
<dbReference type="PANTHER" id="PTHR43767:SF8">
    <property type="entry name" value="LONG-CHAIN-FATTY-ACID--COA LIGASE"/>
    <property type="match status" value="1"/>
</dbReference>
<feature type="domain" description="AMP-binding enzyme C-terminal" evidence="16">
    <location>
        <begin position="471"/>
        <end position="545"/>
    </location>
</feature>
<dbReference type="FunFam" id="3.40.50.12780:FF:000003">
    <property type="entry name" value="Long-chain-fatty-acid--CoA ligase FadD"/>
    <property type="match status" value="1"/>
</dbReference>
<dbReference type="InterPro" id="IPR020845">
    <property type="entry name" value="AMP-binding_CS"/>
</dbReference>
<dbReference type="NCBIfam" id="NF004229">
    <property type="entry name" value="PRK05677.1"/>
    <property type="match status" value="1"/>
</dbReference>
<evidence type="ECO:0000256" key="10">
    <source>
        <dbReference type="ARBA" id="ARBA00023098"/>
    </source>
</evidence>
<accession>A0A9E8HKI7</accession>
<dbReference type="InterPro" id="IPR045851">
    <property type="entry name" value="AMP-bd_C_sf"/>
</dbReference>
<keyword evidence="8" id="KW-0067">ATP-binding</keyword>
<evidence type="ECO:0000256" key="8">
    <source>
        <dbReference type="ARBA" id="ARBA00022840"/>
    </source>
</evidence>
<evidence type="ECO:0000256" key="6">
    <source>
        <dbReference type="ARBA" id="ARBA00022741"/>
    </source>
</evidence>
<reference evidence="17" key="1">
    <citation type="submission" date="2022-07" db="EMBL/GenBank/DDBJ databases">
        <title>Alkalimarinus sp. nov., isolated from gut of a Alitta virens.</title>
        <authorList>
            <person name="Yang A.I."/>
            <person name="Shin N.-R."/>
        </authorList>
    </citation>
    <scope>NUCLEOTIDE SEQUENCE</scope>
    <source>
        <strain evidence="17">FA028</strain>
    </source>
</reference>
<dbReference type="Gene3D" id="3.30.300.30">
    <property type="match status" value="1"/>
</dbReference>
<keyword evidence="6" id="KW-0547">Nucleotide-binding</keyword>
<proteinExistence type="inferred from homology"/>
<dbReference type="GO" id="GO:0016020">
    <property type="term" value="C:membrane"/>
    <property type="evidence" value="ECO:0007669"/>
    <property type="project" value="UniProtKB-SubCell"/>
</dbReference>
<evidence type="ECO:0000259" key="15">
    <source>
        <dbReference type="Pfam" id="PF00501"/>
    </source>
</evidence>
<dbReference type="Pfam" id="PF13193">
    <property type="entry name" value="AMP-binding_C"/>
    <property type="match status" value="1"/>
</dbReference>
<comment type="subcellular location">
    <subcellularLocation>
        <location evidence="2">Membrane</location>
        <topology evidence="2">Peripheral membrane protein</topology>
    </subcellularLocation>
</comment>
<dbReference type="KEGG" id="asem:NNL22_05380"/>
<evidence type="ECO:0000313" key="18">
    <source>
        <dbReference type="Proteomes" id="UP001164472"/>
    </source>
</evidence>
<evidence type="ECO:0000256" key="5">
    <source>
        <dbReference type="ARBA" id="ARBA00022598"/>
    </source>
</evidence>
<dbReference type="Proteomes" id="UP001164472">
    <property type="component" value="Chromosome"/>
</dbReference>
<keyword evidence="9" id="KW-0460">Magnesium</keyword>
<keyword evidence="7" id="KW-0276">Fatty acid metabolism</keyword>